<evidence type="ECO:0000313" key="1">
    <source>
        <dbReference type="EMBL" id="KAK3586506.1"/>
    </source>
</evidence>
<dbReference type="PANTHER" id="PTHR33361:SF2">
    <property type="entry name" value="DUF885 DOMAIN-CONTAINING PROTEIN"/>
    <property type="match status" value="1"/>
</dbReference>
<dbReference type="AlphaFoldDB" id="A0AAE0S6Y1"/>
<accession>A0AAE0S6Y1</accession>
<evidence type="ECO:0008006" key="3">
    <source>
        <dbReference type="Google" id="ProtNLM"/>
    </source>
</evidence>
<dbReference type="EMBL" id="JAEAOA010001965">
    <property type="protein sequence ID" value="KAK3586506.1"/>
    <property type="molecule type" value="Genomic_DNA"/>
</dbReference>
<dbReference type="InterPro" id="IPR010281">
    <property type="entry name" value="DUF885"/>
</dbReference>
<dbReference type="PANTHER" id="PTHR33361">
    <property type="entry name" value="GLR0591 PROTEIN"/>
    <property type="match status" value="1"/>
</dbReference>
<gene>
    <name evidence="1" type="ORF">CHS0354_033526</name>
</gene>
<reference evidence="1" key="3">
    <citation type="submission" date="2023-05" db="EMBL/GenBank/DDBJ databases">
        <authorList>
            <person name="Smith C.H."/>
        </authorList>
    </citation>
    <scope>NUCLEOTIDE SEQUENCE</scope>
    <source>
        <strain evidence="1">CHS0354</strain>
        <tissue evidence="1">Mantle</tissue>
    </source>
</reference>
<evidence type="ECO:0000313" key="2">
    <source>
        <dbReference type="Proteomes" id="UP001195483"/>
    </source>
</evidence>
<reference evidence="1" key="1">
    <citation type="journal article" date="2021" name="Genome Biol. Evol.">
        <title>A High-Quality Reference Genome for a Parasitic Bivalve with Doubly Uniparental Inheritance (Bivalvia: Unionida).</title>
        <authorList>
            <person name="Smith C.H."/>
        </authorList>
    </citation>
    <scope>NUCLEOTIDE SEQUENCE</scope>
    <source>
        <strain evidence="1">CHS0354</strain>
    </source>
</reference>
<name>A0AAE0S6Y1_9BIVA</name>
<organism evidence="1 2">
    <name type="scientific">Potamilus streckersoni</name>
    <dbReference type="NCBI Taxonomy" id="2493646"/>
    <lineage>
        <taxon>Eukaryota</taxon>
        <taxon>Metazoa</taxon>
        <taxon>Spiralia</taxon>
        <taxon>Lophotrochozoa</taxon>
        <taxon>Mollusca</taxon>
        <taxon>Bivalvia</taxon>
        <taxon>Autobranchia</taxon>
        <taxon>Heteroconchia</taxon>
        <taxon>Palaeoheterodonta</taxon>
        <taxon>Unionida</taxon>
        <taxon>Unionoidea</taxon>
        <taxon>Unionidae</taxon>
        <taxon>Ambleminae</taxon>
        <taxon>Lampsilini</taxon>
        <taxon>Potamilus</taxon>
    </lineage>
</organism>
<dbReference type="Proteomes" id="UP001195483">
    <property type="component" value="Unassembled WGS sequence"/>
</dbReference>
<proteinExistence type="predicted"/>
<reference evidence="1" key="2">
    <citation type="journal article" date="2021" name="Genome Biol. Evol.">
        <title>Developing a high-quality reference genome for a parasitic bivalve with doubly uniparental inheritance (Bivalvia: Unionida).</title>
        <authorList>
            <person name="Smith C.H."/>
        </authorList>
    </citation>
    <scope>NUCLEOTIDE SEQUENCE</scope>
    <source>
        <strain evidence="1">CHS0354</strain>
        <tissue evidence="1">Mantle</tissue>
    </source>
</reference>
<dbReference type="Pfam" id="PF05960">
    <property type="entry name" value="DUF885"/>
    <property type="match status" value="1"/>
</dbReference>
<comment type="caution">
    <text evidence="1">The sequence shown here is derived from an EMBL/GenBank/DDBJ whole genome shotgun (WGS) entry which is preliminary data.</text>
</comment>
<sequence>MAALSMHETVPGHHLAESYSLVSDLPPFRKHMNWRVISAPFYFPFFNSYLEGWALYTEYLGEEMGIYRDDFELMGRYIEEMFRACKLVDTGLHYFGWDQERAIEYLLNDTGYTREGTAIEIDCYITWPGQACGYKIGELKIKELRQKAEKELGPHFDLSEFHYTILSNGPMPLYTLENVIDSWINDVILRKV</sequence>
<keyword evidence="2" id="KW-1185">Reference proteome</keyword>
<protein>
    <recommendedName>
        <fullName evidence="3">DUF885 domain-containing protein</fullName>
    </recommendedName>
</protein>